<accession>A0A5C5RHR9</accession>
<dbReference type="InterPro" id="IPR039422">
    <property type="entry name" value="MarR/SlyA-like"/>
</dbReference>
<dbReference type="EMBL" id="VIGV01000011">
    <property type="protein sequence ID" value="TWS22270.1"/>
    <property type="molecule type" value="Genomic_DNA"/>
</dbReference>
<dbReference type="InterPro" id="IPR036390">
    <property type="entry name" value="WH_DNA-bd_sf"/>
</dbReference>
<gene>
    <name evidence="2" type="ORF">FK268_20985</name>
</gene>
<dbReference type="Pfam" id="PF12802">
    <property type="entry name" value="MarR_2"/>
    <property type="match status" value="1"/>
</dbReference>
<evidence type="ECO:0000313" key="3">
    <source>
        <dbReference type="Proteomes" id="UP000319792"/>
    </source>
</evidence>
<dbReference type="GO" id="GO:0003700">
    <property type="term" value="F:DNA-binding transcription factor activity"/>
    <property type="evidence" value="ECO:0007669"/>
    <property type="project" value="InterPro"/>
</dbReference>
<dbReference type="OrthoDB" id="3237509at2"/>
<dbReference type="GO" id="GO:0006950">
    <property type="term" value="P:response to stress"/>
    <property type="evidence" value="ECO:0007669"/>
    <property type="project" value="TreeGrafter"/>
</dbReference>
<sequence length="176" mass="19268">MSESDPVDAIALAWQRERPDLPVQSIGVITRIWQAAKMLGDERTRLLREQGADTATLDLLSTLRRSGQPYRLTTRELGQAAMVTAGAISQRVERAERAGLVRRANRPGSRTVDVELTEAGHREVDRLVTEVLTREQALLAGLSPDGMSDLAESLQGLLEHLHGELGRTRPSQVGDG</sequence>
<feature type="domain" description="HTH marR-type" evidence="1">
    <location>
        <begin position="25"/>
        <end position="163"/>
    </location>
</feature>
<dbReference type="Proteomes" id="UP000319792">
    <property type="component" value="Unassembled WGS sequence"/>
</dbReference>
<evidence type="ECO:0000313" key="2">
    <source>
        <dbReference type="EMBL" id="TWS22270.1"/>
    </source>
</evidence>
<reference evidence="2 3" key="2">
    <citation type="submission" date="2019-08" db="EMBL/GenBank/DDBJ databases">
        <title>Tsukamurella conjunctivitidis sp. nov., Tsukamurella assacharolytica sp. nov. and Tsukamurella sputae sp. nov. isolated from patients with conjunctivitis, bacteraemia (lymphoma) and respiratory infection (sputum) in Hong Kong.</title>
        <authorList>
            <person name="Fok K.M.N."/>
            <person name="Fong J.Y.H."/>
        </authorList>
    </citation>
    <scope>NUCLEOTIDE SEQUENCE [LARGE SCALE GENOMIC DNA]</scope>
    <source>
        <strain evidence="2 3">HKU70</strain>
    </source>
</reference>
<evidence type="ECO:0000259" key="1">
    <source>
        <dbReference type="PROSITE" id="PS50995"/>
    </source>
</evidence>
<organism evidence="2 3">
    <name type="scientific">Tsukamurella sputi</name>
    <dbReference type="NCBI Taxonomy" id="2591848"/>
    <lineage>
        <taxon>Bacteria</taxon>
        <taxon>Bacillati</taxon>
        <taxon>Actinomycetota</taxon>
        <taxon>Actinomycetes</taxon>
        <taxon>Mycobacteriales</taxon>
        <taxon>Tsukamurellaceae</taxon>
        <taxon>Tsukamurella</taxon>
    </lineage>
</organism>
<keyword evidence="3" id="KW-1185">Reference proteome</keyword>
<dbReference type="SMART" id="SM00347">
    <property type="entry name" value="HTH_MARR"/>
    <property type="match status" value="1"/>
</dbReference>
<dbReference type="InterPro" id="IPR036388">
    <property type="entry name" value="WH-like_DNA-bd_sf"/>
</dbReference>
<dbReference type="PANTHER" id="PTHR33164:SF104">
    <property type="entry name" value="TRANSCRIPTIONAL REGULATORY PROTEIN"/>
    <property type="match status" value="1"/>
</dbReference>
<dbReference type="PROSITE" id="PS50995">
    <property type="entry name" value="HTH_MARR_2"/>
    <property type="match status" value="1"/>
</dbReference>
<reference evidence="2 3" key="1">
    <citation type="submission" date="2019-06" db="EMBL/GenBank/DDBJ databases">
        <authorList>
            <person name="Teng J.L.L."/>
            <person name="Lee H.H."/>
            <person name="Lau S.K.P."/>
            <person name="Woo P.C.Y."/>
        </authorList>
    </citation>
    <scope>NUCLEOTIDE SEQUENCE [LARGE SCALE GENOMIC DNA]</scope>
    <source>
        <strain evidence="2 3">HKU70</strain>
    </source>
</reference>
<comment type="caution">
    <text evidence="2">The sequence shown here is derived from an EMBL/GenBank/DDBJ whole genome shotgun (WGS) entry which is preliminary data.</text>
</comment>
<protein>
    <submittedName>
        <fullName evidence="2">MarR family transcriptional regulator</fullName>
    </submittedName>
</protein>
<dbReference type="AlphaFoldDB" id="A0A5C5RHR9"/>
<dbReference type="SUPFAM" id="SSF46785">
    <property type="entry name" value="Winged helix' DNA-binding domain"/>
    <property type="match status" value="1"/>
</dbReference>
<name>A0A5C5RHR9_9ACTN</name>
<proteinExistence type="predicted"/>
<dbReference type="PANTHER" id="PTHR33164">
    <property type="entry name" value="TRANSCRIPTIONAL REGULATOR, MARR FAMILY"/>
    <property type="match status" value="1"/>
</dbReference>
<dbReference type="Gene3D" id="1.10.10.10">
    <property type="entry name" value="Winged helix-like DNA-binding domain superfamily/Winged helix DNA-binding domain"/>
    <property type="match status" value="1"/>
</dbReference>
<dbReference type="InterPro" id="IPR000835">
    <property type="entry name" value="HTH_MarR-typ"/>
</dbReference>